<feature type="non-terminal residue" evidence="1">
    <location>
        <position position="1"/>
    </location>
</feature>
<evidence type="ECO:0000313" key="1">
    <source>
        <dbReference type="EMBL" id="OAF63559.1"/>
    </source>
</evidence>
<evidence type="ECO:0000313" key="2">
    <source>
        <dbReference type="Proteomes" id="UP000078046"/>
    </source>
</evidence>
<name>A0A177ANB6_9BILA</name>
<keyword evidence="2" id="KW-1185">Reference proteome</keyword>
<reference evidence="1 2" key="1">
    <citation type="submission" date="2016-04" db="EMBL/GenBank/DDBJ databases">
        <title>The genome of Intoshia linei affirms orthonectids as highly simplified spiralians.</title>
        <authorList>
            <person name="Mikhailov K.V."/>
            <person name="Slusarev G.S."/>
            <person name="Nikitin M.A."/>
            <person name="Logacheva M.D."/>
            <person name="Penin A."/>
            <person name="Aleoshin V."/>
            <person name="Panchin Y.V."/>
        </authorList>
    </citation>
    <scope>NUCLEOTIDE SEQUENCE [LARGE SCALE GENOMIC DNA]</scope>
    <source>
        <strain evidence="1">Intl2013</strain>
        <tissue evidence="1">Whole animal</tissue>
    </source>
</reference>
<dbReference type="Proteomes" id="UP000078046">
    <property type="component" value="Unassembled WGS sequence"/>
</dbReference>
<protein>
    <submittedName>
        <fullName evidence="1">Uncharacterized protein</fullName>
    </submittedName>
</protein>
<dbReference type="EMBL" id="LWCA01003198">
    <property type="protein sequence ID" value="OAF63559.1"/>
    <property type="molecule type" value="Genomic_DNA"/>
</dbReference>
<dbReference type="AlphaFoldDB" id="A0A177ANB6"/>
<organism evidence="1 2">
    <name type="scientific">Intoshia linei</name>
    <dbReference type="NCBI Taxonomy" id="1819745"/>
    <lineage>
        <taxon>Eukaryota</taxon>
        <taxon>Metazoa</taxon>
        <taxon>Spiralia</taxon>
        <taxon>Lophotrochozoa</taxon>
        <taxon>Mesozoa</taxon>
        <taxon>Orthonectida</taxon>
        <taxon>Rhopaluridae</taxon>
        <taxon>Intoshia</taxon>
    </lineage>
</organism>
<proteinExistence type="predicted"/>
<sequence>ERSISPINIEWNDTDIIIHDIPEYEPISDSEIIQLVNERDFDVEEEMANEYESSGLKMRLLIQYQNQYNTPKKMVLSLKN</sequence>
<comment type="caution">
    <text evidence="1">The sequence shown here is derived from an EMBL/GenBank/DDBJ whole genome shotgun (WGS) entry which is preliminary data.</text>
</comment>
<accession>A0A177ANB6</accession>
<gene>
    <name evidence="1" type="ORF">A3Q56_08732</name>
</gene>